<dbReference type="SMART" id="SM00360">
    <property type="entry name" value="RRM"/>
    <property type="match status" value="4"/>
</dbReference>
<evidence type="ECO:0000313" key="3">
    <source>
        <dbReference type="EMBL" id="CAL5136454.1"/>
    </source>
</evidence>
<dbReference type="Pfam" id="PF22976">
    <property type="entry name" value="RRM_10"/>
    <property type="match status" value="1"/>
</dbReference>
<dbReference type="PANTHER" id="PTHR15592">
    <property type="entry name" value="MATRIN 3/NUCLEAR PROTEIN 220-RELATED"/>
    <property type="match status" value="1"/>
</dbReference>
<protein>
    <recommendedName>
        <fullName evidence="2">RRM domain-containing protein</fullName>
    </recommendedName>
</protein>
<dbReference type="InterPro" id="IPR055204">
    <property type="entry name" value="HNRNPL_RRM"/>
</dbReference>
<dbReference type="CDD" id="cd12421">
    <property type="entry name" value="RRM1_PTBP1_hnRNPL_like"/>
    <property type="match status" value="1"/>
</dbReference>
<dbReference type="SUPFAM" id="SSF54928">
    <property type="entry name" value="RNA-binding domain, RBD"/>
    <property type="match status" value="3"/>
</dbReference>
<dbReference type="Gene3D" id="3.30.70.330">
    <property type="match status" value="4"/>
</dbReference>
<feature type="domain" description="RRM" evidence="2">
    <location>
        <begin position="116"/>
        <end position="190"/>
    </location>
</feature>
<feature type="domain" description="RRM" evidence="2">
    <location>
        <begin position="474"/>
        <end position="548"/>
    </location>
</feature>
<gene>
    <name evidence="3" type="ORF">CDAUBV1_LOCUS10544</name>
</gene>
<accession>A0AAV2TJS1</accession>
<dbReference type="Proteomes" id="UP001497525">
    <property type="component" value="Unassembled WGS sequence"/>
</dbReference>
<evidence type="ECO:0000259" key="2">
    <source>
        <dbReference type="PROSITE" id="PS50102"/>
    </source>
</evidence>
<dbReference type="CDD" id="cd12425">
    <property type="entry name" value="RRM4_PTBP1_like"/>
    <property type="match status" value="1"/>
</dbReference>
<evidence type="ECO:0000256" key="1">
    <source>
        <dbReference type="PROSITE-ProRule" id="PRU00176"/>
    </source>
</evidence>
<feature type="domain" description="RRM" evidence="2">
    <location>
        <begin position="229"/>
        <end position="306"/>
    </location>
</feature>
<dbReference type="InterPro" id="IPR000504">
    <property type="entry name" value="RRM_dom"/>
</dbReference>
<dbReference type="EMBL" id="CAXLJL010000323">
    <property type="protein sequence ID" value="CAL5136454.1"/>
    <property type="molecule type" value="Genomic_DNA"/>
</dbReference>
<dbReference type="Pfam" id="PF13893">
    <property type="entry name" value="RRM_5"/>
    <property type="match status" value="3"/>
</dbReference>
<keyword evidence="1" id="KW-0694">RNA-binding</keyword>
<dbReference type="PROSITE" id="PS50102">
    <property type="entry name" value="RRM"/>
    <property type="match status" value="4"/>
</dbReference>
<evidence type="ECO:0000313" key="4">
    <source>
        <dbReference type="Proteomes" id="UP001497525"/>
    </source>
</evidence>
<dbReference type="FunFam" id="3.30.70.330:FF:000341">
    <property type="entry name" value="Hephaestus, isoform C"/>
    <property type="match status" value="1"/>
</dbReference>
<feature type="domain" description="RRM" evidence="2">
    <location>
        <begin position="590"/>
        <end position="665"/>
    </location>
</feature>
<dbReference type="AlphaFoldDB" id="A0AAV2TJS1"/>
<reference evidence="3" key="1">
    <citation type="submission" date="2024-06" db="EMBL/GenBank/DDBJ databases">
        <authorList>
            <person name="Liu X."/>
            <person name="Lenzi L."/>
            <person name="Haldenby T S."/>
            <person name="Uol C."/>
        </authorList>
    </citation>
    <scope>NUCLEOTIDE SEQUENCE</scope>
</reference>
<dbReference type="InterPro" id="IPR035979">
    <property type="entry name" value="RBD_domain_sf"/>
</dbReference>
<comment type="caution">
    <text evidence="3">The sequence shown here is derived from an EMBL/GenBank/DDBJ whole genome shotgun (WGS) entry which is preliminary data.</text>
</comment>
<sequence>MRDFLWTKEFRKEFVSARFSWGLVVRTRFWCCPSCRPDPVLCPWCVLFVEVHSGLILDLHLYQSDSLFFYSFQTSKRKRDLHDGLASPRNGHAPMEIESAEIKKSRMDHLDAIPSPVVHVRNMPADVNEHEIALLAIPFGAVKNMVLSKKNNQALIEMNELEDAMQLIAHYSKYPVSVHGKNIILQFSTHSHLELTSENNAVENAVKNANRIVQQDLSGAQSGNPNSVLRIVIDNIMGQQINHIILYKIFHRFGKILRVLIFLRTNQYHCLLEFQNYVQAFVAMLHLNGQNIYTGCCSLHVEFSKTRGPLEVRRENDKCRDYLISPLMDDELLSVQSGITGSTSSGSGSNYHPGVMGQAISVVNPTAGIANLANPGAAAGINELAAQLTMLAQQSGLALTPAAAAATASFMALTSQGAAGAACIQSPQSGAVLTGAALGNPPTLVSLPAQTQVLPAIIPHAFPGMSAGAPAGSTVLIVSNLNEEKVYPDALFTIFGVYGDVTRVKIMFNKKDTALIQFTDSQQALTALYFLNGQPLWGKPLKIAVSRFNVVQMPKEDTDVGLTKDYTNSPLHRFRKPNSKNFQNIYPPNHILHLSNIPPNVNEEEIRALFQSKGFNVSGFKFMVKDKKMALIQLEDVDIAIQALIALHNCQLSENSHLRISFSKMAI</sequence>
<proteinExistence type="predicted"/>
<name>A0AAV2TJS1_CALDB</name>
<dbReference type="GO" id="GO:0003723">
    <property type="term" value="F:RNA binding"/>
    <property type="evidence" value="ECO:0007669"/>
    <property type="project" value="UniProtKB-UniRule"/>
</dbReference>
<dbReference type="InterPro" id="IPR012677">
    <property type="entry name" value="Nucleotide-bd_a/b_plait_sf"/>
</dbReference>
<organism evidence="3 4">
    <name type="scientific">Calicophoron daubneyi</name>
    <name type="common">Rumen fluke</name>
    <name type="synonym">Paramphistomum daubneyi</name>
    <dbReference type="NCBI Taxonomy" id="300641"/>
    <lineage>
        <taxon>Eukaryota</taxon>
        <taxon>Metazoa</taxon>
        <taxon>Spiralia</taxon>
        <taxon>Lophotrochozoa</taxon>
        <taxon>Platyhelminthes</taxon>
        <taxon>Trematoda</taxon>
        <taxon>Digenea</taxon>
        <taxon>Plagiorchiida</taxon>
        <taxon>Pronocephalata</taxon>
        <taxon>Paramphistomoidea</taxon>
        <taxon>Paramphistomidae</taxon>
        <taxon>Calicophoron</taxon>
    </lineage>
</organism>
<dbReference type="CDD" id="cd12423">
    <property type="entry name" value="RRM3_PTBP1_like"/>
    <property type="match status" value="1"/>
</dbReference>